<accession>T1GEG3</accession>
<reference evidence="2" key="1">
    <citation type="submission" date="2013-02" db="EMBL/GenBank/DDBJ databases">
        <authorList>
            <person name="Hughes D."/>
        </authorList>
    </citation>
    <scope>NUCLEOTIDE SEQUENCE</scope>
    <source>
        <strain>Durham</strain>
        <strain evidence="2">NC isolate 2 -- Noor lab</strain>
    </source>
</reference>
<dbReference type="EnsemblMetazoa" id="MESCA001725-RA">
    <property type="protein sequence ID" value="MESCA001725-PA"/>
    <property type="gene ID" value="MESCA001725"/>
</dbReference>
<dbReference type="EMBL" id="CAQQ02140493">
    <property type="status" value="NOT_ANNOTATED_CDS"/>
    <property type="molecule type" value="Genomic_DNA"/>
</dbReference>
<reference evidence="1" key="2">
    <citation type="submission" date="2015-06" db="UniProtKB">
        <authorList>
            <consortium name="EnsemblMetazoa"/>
        </authorList>
    </citation>
    <scope>IDENTIFICATION</scope>
</reference>
<dbReference type="AlphaFoldDB" id="T1GEG3"/>
<dbReference type="EMBL" id="CAQQ02140492">
    <property type="status" value="NOT_ANNOTATED_CDS"/>
    <property type="molecule type" value="Genomic_DNA"/>
</dbReference>
<evidence type="ECO:0000313" key="2">
    <source>
        <dbReference type="Proteomes" id="UP000015102"/>
    </source>
</evidence>
<dbReference type="HOGENOM" id="CLU_2640966_0_0_1"/>
<evidence type="ECO:0000313" key="1">
    <source>
        <dbReference type="EnsemblMetazoa" id="MESCA001725-PA"/>
    </source>
</evidence>
<sequence>MLVKMHSLNMEAGFTELLFTSQSRSVISNTPDITAFPKRNILHLMKMFKKLLVIGPGNHPEATTKKFWANICHYLHS</sequence>
<protein>
    <submittedName>
        <fullName evidence="1">Uncharacterized protein</fullName>
    </submittedName>
</protein>
<proteinExistence type="predicted"/>
<dbReference type="EMBL" id="CAQQ02140491">
    <property type="status" value="NOT_ANNOTATED_CDS"/>
    <property type="molecule type" value="Genomic_DNA"/>
</dbReference>
<keyword evidence="2" id="KW-1185">Reference proteome</keyword>
<organism evidence="1 2">
    <name type="scientific">Megaselia scalaris</name>
    <name type="common">Humpbacked fly</name>
    <name type="synonym">Phora scalaris</name>
    <dbReference type="NCBI Taxonomy" id="36166"/>
    <lineage>
        <taxon>Eukaryota</taxon>
        <taxon>Metazoa</taxon>
        <taxon>Ecdysozoa</taxon>
        <taxon>Arthropoda</taxon>
        <taxon>Hexapoda</taxon>
        <taxon>Insecta</taxon>
        <taxon>Pterygota</taxon>
        <taxon>Neoptera</taxon>
        <taxon>Endopterygota</taxon>
        <taxon>Diptera</taxon>
        <taxon>Brachycera</taxon>
        <taxon>Muscomorpha</taxon>
        <taxon>Platypezoidea</taxon>
        <taxon>Phoridae</taxon>
        <taxon>Megaseliini</taxon>
        <taxon>Megaselia</taxon>
    </lineage>
</organism>
<dbReference type="Proteomes" id="UP000015102">
    <property type="component" value="Unassembled WGS sequence"/>
</dbReference>
<name>T1GEG3_MEGSC</name>